<evidence type="ECO:0000256" key="1">
    <source>
        <dbReference type="SAM" id="MobiDB-lite"/>
    </source>
</evidence>
<reference evidence="3" key="1">
    <citation type="submission" date="2017-08" db="EMBL/GenBank/DDBJ databases">
        <title>Mesorhizobium wenxinae sp. nov., a novel rhizobial species isolated from root nodules of chickpea (Cicer arietinum L.).</title>
        <authorList>
            <person name="Zhang J."/>
        </authorList>
    </citation>
    <scope>NUCLEOTIDE SEQUENCE [LARGE SCALE GENOMIC DNA]</scope>
    <source>
        <strain evidence="3">USDA 3392</strain>
    </source>
</reference>
<comment type="caution">
    <text evidence="2">The sequence shown here is derived from an EMBL/GenBank/DDBJ whole genome shotgun (WGS) entry which is preliminary data.</text>
</comment>
<evidence type="ECO:0000313" key="2">
    <source>
        <dbReference type="EMBL" id="PAQ01185.1"/>
    </source>
</evidence>
<dbReference type="RefSeq" id="WP_095485142.1">
    <property type="nucleotide sequence ID" value="NZ_CP088151.1"/>
</dbReference>
<evidence type="ECO:0008006" key="4">
    <source>
        <dbReference type="Google" id="ProtNLM"/>
    </source>
</evidence>
<dbReference type="Proteomes" id="UP000216215">
    <property type="component" value="Unassembled WGS sequence"/>
</dbReference>
<name>A0AB36RA40_9HYPH</name>
<dbReference type="AlphaFoldDB" id="A0AB36RA40"/>
<evidence type="ECO:0000313" key="3">
    <source>
        <dbReference type="Proteomes" id="UP000216215"/>
    </source>
</evidence>
<accession>A0AB36RA40</accession>
<protein>
    <recommendedName>
        <fullName evidence="4">Cyclase dehydrase</fullName>
    </recommendedName>
</protein>
<feature type="region of interest" description="Disordered" evidence="1">
    <location>
        <begin position="143"/>
        <end position="163"/>
    </location>
</feature>
<proteinExistence type="predicted"/>
<feature type="region of interest" description="Disordered" evidence="1">
    <location>
        <begin position="1"/>
        <end position="24"/>
    </location>
</feature>
<dbReference type="EMBL" id="NPKI01000017">
    <property type="protein sequence ID" value="PAQ01185.1"/>
    <property type="molecule type" value="Genomic_DNA"/>
</dbReference>
<gene>
    <name evidence="2" type="ORF">CIT25_13890</name>
</gene>
<sequence length="182" mass="19571">MNMLSKFGNLSRRPSDPKVVKSGPKALAPSDMVARKLGWFSIALGMVELIASERIARALGIPGKEGVIRAYGARELSSGILSLSADRQSGLWSRVAGDGLDIGTLLWAFRHDNPKRDNVGLALVLVAGVTLIDLLTAQKVSARHARGRRQPQDFSNRSGFPRGLEAVRGLARKDMSSPASQN</sequence>
<organism evidence="2 3">
    <name type="scientific">Mesorhizobium mediterraneum</name>
    <dbReference type="NCBI Taxonomy" id="43617"/>
    <lineage>
        <taxon>Bacteria</taxon>
        <taxon>Pseudomonadati</taxon>
        <taxon>Pseudomonadota</taxon>
        <taxon>Alphaproteobacteria</taxon>
        <taxon>Hyphomicrobiales</taxon>
        <taxon>Phyllobacteriaceae</taxon>
        <taxon>Mesorhizobium</taxon>
    </lineage>
</organism>
<keyword evidence="3" id="KW-1185">Reference proteome</keyword>